<evidence type="ECO:0000256" key="5">
    <source>
        <dbReference type="ARBA" id="ARBA00022884"/>
    </source>
</evidence>
<dbReference type="PANTHER" id="PTHR31148">
    <property type="entry name" value="U1 SMALL NUCLEAR RIBONUCLEOPROTEIN C"/>
    <property type="match status" value="1"/>
</dbReference>
<feature type="domain" description="Matrin-type" evidence="10">
    <location>
        <begin position="4"/>
        <end position="36"/>
    </location>
</feature>
<dbReference type="HOGENOM" id="CLU_104749_0_0_1"/>
<dbReference type="HAMAP" id="MF_03153">
    <property type="entry name" value="U1_C"/>
    <property type="match status" value="1"/>
</dbReference>
<dbReference type="PANTHER" id="PTHR31148:SF1">
    <property type="entry name" value="U1 SMALL NUCLEAR RIBONUCLEOPROTEIN C"/>
    <property type="match status" value="1"/>
</dbReference>
<dbReference type="InterPro" id="IPR003604">
    <property type="entry name" value="Matrin/U1-like-C_Znf_C2H2"/>
</dbReference>
<dbReference type="AlphaFoldDB" id="J8Q4M4"/>
<comment type="subunit">
    <text evidence="8">U1 snRNP is composed of the 7 core Sm proteins B/B', D1, D2, D3, E, F and G that assemble in a heptameric protein ring on the Sm site of the small nuclear RNA to form the core snRNP, and at least 3 U1 snRNP-specific proteins U1-70K, U1-A and U1-C. U1-C interacts with U1 snRNA and the 5' splice-site region of the pre-mRNA.</text>
</comment>
<comment type="similarity">
    <text evidence="8">Belongs to the U1 small nuclear ribonucleoprotein C family.</text>
</comment>
<comment type="subcellular location">
    <subcellularLocation>
        <location evidence="1 8">Nucleus</location>
    </subcellularLocation>
</comment>
<name>J8Q4M4_SACAR</name>
<keyword evidence="12" id="KW-1185">Reference proteome</keyword>
<dbReference type="Pfam" id="PF06220">
    <property type="entry name" value="zf-U1"/>
    <property type="match status" value="1"/>
</dbReference>
<dbReference type="GO" id="GO:0000243">
    <property type="term" value="C:commitment complex"/>
    <property type="evidence" value="ECO:0007669"/>
    <property type="project" value="UniProtKB-UniRule"/>
</dbReference>
<keyword evidence="4 8" id="KW-0862">Zinc</keyword>
<dbReference type="SMART" id="SM00451">
    <property type="entry name" value="ZnF_U1"/>
    <property type="match status" value="1"/>
</dbReference>
<comment type="caution">
    <text evidence="11">The sequence shown here is derived from an EMBL/GenBank/DDBJ whole genome shotgun (WGS) entry which is preliminary data.</text>
</comment>
<dbReference type="EMBL" id="ALIE01000145">
    <property type="protein sequence ID" value="EJS42559.1"/>
    <property type="molecule type" value="Genomic_DNA"/>
</dbReference>
<evidence type="ECO:0000259" key="10">
    <source>
        <dbReference type="PROSITE" id="PS50171"/>
    </source>
</evidence>
<evidence type="ECO:0000313" key="12">
    <source>
        <dbReference type="Proteomes" id="UP000006968"/>
    </source>
</evidence>
<evidence type="ECO:0000256" key="8">
    <source>
        <dbReference type="HAMAP-Rule" id="MF_03153"/>
    </source>
</evidence>
<comment type="function">
    <text evidence="8">Component of the spliceosomal U1 snRNP, which is essential for recognition of the pre-mRNA 5' splice-site and the subsequent assembly of the spliceosome. U1-C is directly involved in initial 5' splice-site recognition for both constitutive and regulated alternative splicing. The interaction with the 5' splice-site seems to precede base-pairing between the pre-mRNA and the U1 snRNA. Stimulates commitment or early (E) complex formation by stabilizing the base pairing of the 5' end of the U1 snRNA and the 5' splice-site region.</text>
</comment>
<evidence type="ECO:0000256" key="6">
    <source>
        <dbReference type="ARBA" id="ARBA00023242"/>
    </source>
</evidence>
<keyword evidence="6 8" id="KW-0539">Nucleus</keyword>
<keyword evidence="7 8" id="KW-0687">Ribonucleoprotein</keyword>
<dbReference type="PROSITE" id="PS50171">
    <property type="entry name" value="ZF_MATRIN"/>
    <property type="match status" value="1"/>
</dbReference>
<dbReference type="Proteomes" id="UP000006968">
    <property type="component" value="Chromosome XII"/>
</dbReference>
<dbReference type="InterPro" id="IPR017340">
    <property type="entry name" value="U1_snRNP-C"/>
</dbReference>
<dbReference type="GO" id="GO:0000387">
    <property type="term" value="P:spliceosomal snRNP assembly"/>
    <property type="evidence" value="ECO:0007669"/>
    <property type="project" value="UniProtKB-UniRule"/>
</dbReference>
<sequence>MTRYYCEYCHSYLTHDTLSVRKSHLVGKNHLRITADYYRNKARDVSSKHDHKKHHRGKRGRKERENAKEIANADANANEKIKVTCLSNREKKRNLRVKKTNQKELAQNSINTLQLLYDGSPGYSKVFIDANRFDIGDLVKASKLPQRANERSAQHAPRQTSRSRDETCESNPYPRLTNPKRLEPPKILSQWSNTIPKTSIFFSTDILQTTIKESKKRILPDGARKPLSSNGLKRRRYGN</sequence>
<dbReference type="GO" id="GO:0071004">
    <property type="term" value="C:U2-type prespliceosome"/>
    <property type="evidence" value="ECO:0007669"/>
    <property type="project" value="UniProtKB-UniRule"/>
</dbReference>
<accession>J8Q4M4</accession>
<feature type="region of interest" description="Disordered" evidence="9">
    <location>
        <begin position="42"/>
        <end position="67"/>
    </location>
</feature>
<dbReference type="InterPro" id="IPR000690">
    <property type="entry name" value="Matrin/U1-C_Znf_C2H2"/>
</dbReference>
<keyword evidence="5 8" id="KW-0694">RNA-binding</keyword>
<keyword evidence="2 8" id="KW-0479">Metal-binding</keyword>
<gene>
    <name evidence="8" type="primary">YHC1</name>
    <name evidence="11" type="ORF">SU7_2317</name>
</gene>
<feature type="region of interest" description="Disordered" evidence="9">
    <location>
        <begin position="145"/>
        <end position="185"/>
    </location>
</feature>
<evidence type="ECO:0000313" key="11">
    <source>
        <dbReference type="EMBL" id="EJS42559.1"/>
    </source>
</evidence>
<evidence type="ECO:0000256" key="9">
    <source>
        <dbReference type="SAM" id="MobiDB-lite"/>
    </source>
</evidence>
<proteinExistence type="inferred from homology"/>
<evidence type="ECO:0000256" key="4">
    <source>
        <dbReference type="ARBA" id="ARBA00022833"/>
    </source>
</evidence>
<evidence type="ECO:0000256" key="1">
    <source>
        <dbReference type="ARBA" id="ARBA00004123"/>
    </source>
</evidence>
<evidence type="ECO:0000256" key="2">
    <source>
        <dbReference type="ARBA" id="ARBA00022723"/>
    </source>
</evidence>
<keyword evidence="3 8" id="KW-0863">Zinc-finger</keyword>
<dbReference type="GO" id="GO:0000395">
    <property type="term" value="P:mRNA 5'-splice site recognition"/>
    <property type="evidence" value="ECO:0007669"/>
    <property type="project" value="UniProtKB-UniRule"/>
</dbReference>
<dbReference type="OrthoDB" id="76567at2759"/>
<evidence type="ECO:0000256" key="7">
    <source>
        <dbReference type="ARBA" id="ARBA00023274"/>
    </source>
</evidence>
<reference evidence="11 12" key="1">
    <citation type="journal article" date="2013" name="BMC Genomics">
        <title>High quality de novo sequencing and assembly of the Saccharomyces arboricolus genome.</title>
        <authorList>
            <person name="Liti G."/>
            <person name="Nguyen Ba A.N."/>
            <person name="Blythe M."/>
            <person name="Mueller C.A."/>
            <person name="Bergstroem A."/>
            <person name="Cubillos F.A."/>
            <person name="Dafhnis-Calas F."/>
            <person name="Khoshraftar S."/>
            <person name="Malla S."/>
            <person name="Mehta N."/>
            <person name="Siow C.C."/>
            <person name="Warringer J."/>
            <person name="Moses A.M."/>
            <person name="Louis E.J."/>
            <person name="Nieduszynski C.A."/>
        </authorList>
    </citation>
    <scope>NUCLEOTIDE SEQUENCE [LARGE SCALE GENOMIC DNA]</scope>
    <source>
        <strain evidence="12">H-6 / AS 2.3317 / CBS 10644</strain>
    </source>
</reference>
<feature type="compositionally biased region" description="Basic residues" evidence="9">
    <location>
        <begin position="49"/>
        <end position="61"/>
    </location>
</feature>
<feature type="region of interest" description="Disordered" evidence="9">
    <location>
        <begin position="217"/>
        <end position="239"/>
    </location>
</feature>
<dbReference type="SUPFAM" id="SSF57667">
    <property type="entry name" value="beta-beta-alpha zinc fingers"/>
    <property type="match status" value="1"/>
</dbReference>
<organism evidence="11 12">
    <name type="scientific">Saccharomyces arboricola (strain H-6 / AS 2.3317 / CBS 10644)</name>
    <name type="common">Yeast</name>
    <dbReference type="NCBI Taxonomy" id="1160507"/>
    <lineage>
        <taxon>Eukaryota</taxon>
        <taxon>Fungi</taxon>
        <taxon>Dikarya</taxon>
        <taxon>Ascomycota</taxon>
        <taxon>Saccharomycotina</taxon>
        <taxon>Saccharomycetes</taxon>
        <taxon>Saccharomycetales</taxon>
        <taxon>Saccharomycetaceae</taxon>
        <taxon>Saccharomyces</taxon>
    </lineage>
</organism>
<dbReference type="GO" id="GO:0005685">
    <property type="term" value="C:U1 snRNP"/>
    <property type="evidence" value="ECO:0007669"/>
    <property type="project" value="UniProtKB-UniRule"/>
</dbReference>
<evidence type="ECO:0000256" key="3">
    <source>
        <dbReference type="ARBA" id="ARBA00022771"/>
    </source>
</evidence>
<dbReference type="InterPro" id="IPR036236">
    <property type="entry name" value="Znf_C2H2_sf"/>
</dbReference>
<dbReference type="GO" id="GO:0030619">
    <property type="term" value="F:U1 snRNA binding"/>
    <property type="evidence" value="ECO:0007669"/>
    <property type="project" value="UniProtKB-UniRule"/>
</dbReference>
<dbReference type="Gene3D" id="3.30.160.60">
    <property type="entry name" value="Classic Zinc Finger"/>
    <property type="match status" value="1"/>
</dbReference>
<dbReference type="GO" id="GO:0030627">
    <property type="term" value="F:pre-mRNA 5'-splice site binding"/>
    <property type="evidence" value="ECO:0007669"/>
    <property type="project" value="InterPro"/>
</dbReference>
<protein>
    <recommendedName>
        <fullName evidence="8">U1 small nuclear ribonucleoprotein C</fullName>
        <shortName evidence="8">U1 snRNP C</shortName>
        <shortName evidence="8">U1-C</shortName>
        <shortName evidence="8">U1C</shortName>
    </recommendedName>
</protein>
<dbReference type="InterPro" id="IPR013085">
    <property type="entry name" value="U1-CZ_Znf_C2H2"/>
</dbReference>
<dbReference type="GO" id="GO:0008270">
    <property type="term" value="F:zinc ion binding"/>
    <property type="evidence" value="ECO:0007669"/>
    <property type="project" value="UniProtKB-UniRule"/>
</dbReference>
<dbReference type="GO" id="GO:0003729">
    <property type="term" value="F:mRNA binding"/>
    <property type="evidence" value="ECO:0007669"/>
    <property type="project" value="UniProtKB-UniRule"/>
</dbReference>